<dbReference type="AlphaFoldDB" id="A0A7I8W354"/>
<dbReference type="Pfam" id="PF13300">
    <property type="entry name" value="DUF4078"/>
    <property type="match status" value="1"/>
</dbReference>
<dbReference type="PANTHER" id="PTHR15885">
    <property type="entry name" value="COILED-COIL DOMAIN-CONTAINING PROTEIN 174"/>
    <property type="match status" value="1"/>
</dbReference>
<feature type="region of interest" description="Disordered" evidence="3">
    <location>
        <begin position="409"/>
        <end position="429"/>
    </location>
</feature>
<evidence type="ECO:0000313" key="5">
    <source>
        <dbReference type="EMBL" id="CAD5123000.1"/>
    </source>
</evidence>
<protein>
    <submittedName>
        <fullName evidence="5">DgyrCDS11390</fullName>
    </submittedName>
</protein>
<evidence type="ECO:0000313" key="6">
    <source>
        <dbReference type="Proteomes" id="UP000549394"/>
    </source>
</evidence>
<dbReference type="OrthoDB" id="333551at2759"/>
<reference evidence="5 6" key="1">
    <citation type="submission" date="2020-08" db="EMBL/GenBank/DDBJ databases">
        <authorList>
            <person name="Hejnol A."/>
        </authorList>
    </citation>
    <scope>NUCLEOTIDE SEQUENCE [LARGE SCALE GENOMIC DNA]</scope>
</reference>
<dbReference type="InterPro" id="IPR057464">
    <property type="entry name" value="CCDC174_GRSR"/>
</dbReference>
<feature type="domain" description="CCDC174 alpha/beta GRSR" evidence="4">
    <location>
        <begin position="173"/>
        <end position="201"/>
    </location>
</feature>
<feature type="region of interest" description="Disordered" evidence="3">
    <location>
        <begin position="198"/>
        <end position="230"/>
    </location>
</feature>
<evidence type="ECO:0000256" key="1">
    <source>
        <dbReference type="ARBA" id="ARBA00023054"/>
    </source>
</evidence>
<sequence>MNVNKKIEVNASSLVELKAELIRKKKEFDEQTHLNEQKTLSRPKKIEKKPNIWSVKNTGVQQRALKDLEDRKEETDKLSASRKALEAKAKIYEQLSGTSTNIPESIDVTGYLVDFDEKKYNPKLSRRQEEFEAENERRIYEEEQRRIEREDIEDERRQMSRPIPSPRDSSEEWVDFTDSLGRLRRCLRRDLPKMINMSNSLIQNESKSHKSYDDDDDDHDDLPQDDDIISLPVKKGPIHYEDLRQNEIRTHGIGYFKFSKDEEKRQEEMEKLNELRKTTETKKAINERIKAMKLKQQEERLAKVRRRKWIREGKTEEEMALLEIKLLAEKEAERIDKEEREHVEPIIREEEWRKYAPKREWDRGKSIVGDVRKGKSDAHQERLQEFAPPSCYEEKRIKKFKKYYPRKDEVQEDFSEVPPPPSPKIDPTIATNSAFDFIDEELTKIRQEPSNL</sequence>
<comment type="caution">
    <text evidence="5">The sequence shown here is derived from an EMBL/GenBank/DDBJ whole genome shotgun (WGS) entry which is preliminary data.</text>
</comment>
<feature type="region of interest" description="Disordered" evidence="3">
    <location>
        <begin position="150"/>
        <end position="172"/>
    </location>
</feature>
<gene>
    <name evidence="5" type="ORF">DGYR_LOCUS10730</name>
</gene>
<evidence type="ECO:0000256" key="2">
    <source>
        <dbReference type="SAM" id="Coils"/>
    </source>
</evidence>
<evidence type="ECO:0000256" key="3">
    <source>
        <dbReference type="SAM" id="MobiDB-lite"/>
    </source>
</evidence>
<dbReference type="Proteomes" id="UP000549394">
    <property type="component" value="Unassembled WGS sequence"/>
</dbReference>
<organism evidence="5 6">
    <name type="scientific">Dimorphilus gyrociliatus</name>
    <dbReference type="NCBI Taxonomy" id="2664684"/>
    <lineage>
        <taxon>Eukaryota</taxon>
        <taxon>Metazoa</taxon>
        <taxon>Spiralia</taxon>
        <taxon>Lophotrochozoa</taxon>
        <taxon>Annelida</taxon>
        <taxon>Polychaeta</taxon>
        <taxon>Polychaeta incertae sedis</taxon>
        <taxon>Dinophilidae</taxon>
        <taxon>Dimorphilus</taxon>
    </lineage>
</organism>
<keyword evidence="1 2" id="KW-0175">Coiled coil</keyword>
<feature type="region of interest" description="Disordered" evidence="3">
    <location>
        <begin position="28"/>
        <end position="47"/>
    </location>
</feature>
<keyword evidence="6" id="KW-1185">Reference proteome</keyword>
<evidence type="ECO:0000259" key="4">
    <source>
        <dbReference type="Pfam" id="PF25449"/>
    </source>
</evidence>
<dbReference type="PANTHER" id="PTHR15885:SF1">
    <property type="entry name" value="COILED-COIL DOMAIN-CONTAINING PROTEIN 174"/>
    <property type="match status" value="1"/>
</dbReference>
<dbReference type="GO" id="GO:0005634">
    <property type="term" value="C:nucleus"/>
    <property type="evidence" value="ECO:0007669"/>
    <property type="project" value="TreeGrafter"/>
</dbReference>
<dbReference type="InterPro" id="IPR025066">
    <property type="entry name" value="CCDC174-like"/>
</dbReference>
<feature type="coiled-coil region" evidence="2">
    <location>
        <begin position="258"/>
        <end position="295"/>
    </location>
</feature>
<proteinExistence type="predicted"/>
<name>A0A7I8W354_9ANNE</name>
<accession>A0A7I8W354</accession>
<dbReference type="Pfam" id="PF25449">
    <property type="entry name" value="CCDC174_GRSR"/>
    <property type="match status" value="1"/>
</dbReference>
<feature type="compositionally biased region" description="Acidic residues" evidence="3">
    <location>
        <begin position="213"/>
        <end position="228"/>
    </location>
</feature>
<dbReference type="EMBL" id="CAJFCJ010000019">
    <property type="protein sequence ID" value="CAD5123000.1"/>
    <property type="molecule type" value="Genomic_DNA"/>
</dbReference>